<comment type="caution">
    <text evidence="1">The sequence shown here is derived from an EMBL/GenBank/DDBJ whole genome shotgun (WGS) entry which is preliminary data.</text>
</comment>
<gene>
    <name evidence="1" type="ORF">AZO1586R_966</name>
</gene>
<dbReference type="EMBL" id="CAESAP020000163">
    <property type="protein sequence ID" value="CAB5499659.1"/>
    <property type="molecule type" value="Genomic_DNA"/>
</dbReference>
<protein>
    <submittedName>
        <fullName evidence="1">Uncharacterized protein</fullName>
    </submittedName>
</protein>
<evidence type="ECO:0000313" key="1">
    <source>
        <dbReference type="EMBL" id="CAB5499659.1"/>
    </source>
</evidence>
<proteinExistence type="predicted"/>
<name>A0ACA8ZQQ5_9GAMM</name>
<evidence type="ECO:0000313" key="2">
    <source>
        <dbReference type="Proteomes" id="UP000635628"/>
    </source>
</evidence>
<feature type="non-terminal residue" evidence="1">
    <location>
        <position position="1"/>
    </location>
</feature>
<sequence>YISEKLKEYWSPQQIVGRLELDRKIKISTETAIALSLWTKR</sequence>
<reference evidence="1" key="1">
    <citation type="submission" date="2020-05" db="EMBL/GenBank/DDBJ databases">
        <authorList>
            <person name="Petersen J."/>
            <person name="Sayavedra L."/>
        </authorList>
    </citation>
    <scope>NUCLEOTIDE SEQUENCE</scope>
    <source>
        <strain evidence="1">B azoricus SOX Menez Gwen</strain>
    </source>
</reference>
<accession>A0ACA8ZQQ5</accession>
<dbReference type="Proteomes" id="UP000635628">
    <property type="component" value="Unassembled WGS sequence"/>
</dbReference>
<keyword evidence="2" id="KW-1185">Reference proteome</keyword>
<organism evidence="1 2">
    <name type="scientific">Bathymodiolus azoricus thioautotrophic gill symbiont</name>
    <dbReference type="NCBI Taxonomy" id="235205"/>
    <lineage>
        <taxon>Bacteria</taxon>
        <taxon>Pseudomonadati</taxon>
        <taxon>Pseudomonadota</taxon>
        <taxon>Gammaproteobacteria</taxon>
        <taxon>sulfur-oxidizing symbionts</taxon>
    </lineage>
</organism>